<evidence type="ECO:0000256" key="7">
    <source>
        <dbReference type="ARBA" id="ARBA00022801"/>
    </source>
</evidence>
<dbReference type="eggNOG" id="COG0266">
    <property type="taxonomic scope" value="Bacteria"/>
</dbReference>
<dbReference type="EMBL" id="AWSA01000029">
    <property type="protein sequence ID" value="EWT01025.1"/>
    <property type="molecule type" value="Genomic_DNA"/>
</dbReference>
<feature type="domain" description="FPG-type" evidence="16">
    <location>
        <begin position="250"/>
        <end position="284"/>
    </location>
</feature>
<evidence type="ECO:0000256" key="3">
    <source>
        <dbReference type="ARBA" id="ARBA00012720"/>
    </source>
</evidence>
<evidence type="ECO:0000256" key="4">
    <source>
        <dbReference type="ARBA" id="ARBA00022723"/>
    </source>
</evidence>
<evidence type="ECO:0000256" key="9">
    <source>
        <dbReference type="ARBA" id="ARBA00023125"/>
    </source>
</evidence>
<evidence type="ECO:0000256" key="8">
    <source>
        <dbReference type="ARBA" id="ARBA00022833"/>
    </source>
</evidence>
<dbReference type="Gene3D" id="1.10.8.50">
    <property type="match status" value="1"/>
</dbReference>
<keyword evidence="10" id="KW-0234">DNA repair</keyword>
<dbReference type="InterPro" id="IPR012319">
    <property type="entry name" value="FPG_cat"/>
</dbReference>
<keyword evidence="7" id="KW-0378">Hydrolase</keyword>
<dbReference type="EC" id="4.2.99.18" evidence="3"/>
<dbReference type="InterPro" id="IPR015887">
    <property type="entry name" value="DNA_glyclase_Znf_dom_DNA_BS"/>
</dbReference>
<proteinExistence type="inferred from homology"/>
<feature type="domain" description="Formamidopyrimidine-DNA glycosylase catalytic" evidence="17">
    <location>
        <begin position="2"/>
        <end position="119"/>
    </location>
</feature>
<evidence type="ECO:0000256" key="14">
    <source>
        <dbReference type="ARBA" id="ARBA00044632"/>
    </source>
</evidence>
<dbReference type="Proteomes" id="UP000019489">
    <property type="component" value="Unassembled WGS sequence"/>
</dbReference>
<evidence type="ECO:0000256" key="15">
    <source>
        <dbReference type="PROSITE-ProRule" id="PRU00391"/>
    </source>
</evidence>
<evidence type="ECO:0000256" key="11">
    <source>
        <dbReference type="ARBA" id="ARBA00023239"/>
    </source>
</evidence>
<dbReference type="SMART" id="SM01232">
    <property type="entry name" value="H2TH"/>
    <property type="match status" value="1"/>
</dbReference>
<name>W9G4V9_9MICO</name>
<evidence type="ECO:0000256" key="6">
    <source>
        <dbReference type="ARBA" id="ARBA00022771"/>
    </source>
</evidence>
<keyword evidence="4" id="KW-0479">Metal-binding</keyword>
<keyword evidence="9" id="KW-0238">DNA-binding</keyword>
<keyword evidence="8" id="KW-0862">Zinc</keyword>
<dbReference type="InterPro" id="IPR015886">
    <property type="entry name" value="H2TH_FPG"/>
</dbReference>
<comment type="cofactor">
    <cofactor evidence="1">
        <name>Zn(2+)</name>
        <dbReference type="ChEBI" id="CHEBI:29105"/>
    </cofactor>
</comment>
<evidence type="ECO:0000313" key="18">
    <source>
        <dbReference type="EMBL" id="EWT01025.1"/>
    </source>
</evidence>
<dbReference type="SMART" id="SM00898">
    <property type="entry name" value="Fapy_DNA_glyco"/>
    <property type="match status" value="1"/>
</dbReference>
<dbReference type="AlphaFoldDB" id="W9G4V9"/>
<evidence type="ECO:0000313" key="19">
    <source>
        <dbReference type="Proteomes" id="UP000019489"/>
    </source>
</evidence>
<gene>
    <name evidence="18" type="ORF">N865_11975</name>
</gene>
<evidence type="ECO:0000256" key="13">
    <source>
        <dbReference type="ARBA" id="ARBA00023295"/>
    </source>
</evidence>
<dbReference type="OrthoDB" id="9800855at2"/>
<dbReference type="Pfam" id="PF06831">
    <property type="entry name" value="H2TH"/>
    <property type="match status" value="1"/>
</dbReference>
<keyword evidence="19" id="KW-1185">Reference proteome</keyword>
<sequence length="286" mass="31432">MPEGHTIHALARRLERAFVSRPVAASSPQGRFAADAAQIDGLVLESAQARGKHLVVVIGDRTLHVHLGLIGVFPVLPLSRMPLTTPVPTVRLRLVGEEHVADLRGPMICALIDDERREGIEARLGPDPIEPAADADHAAARIRRSGKTIAELLMDRSVVAGVGNVYRCEVLWRHAVDPFTPGSALGAQAWAEIWADLVHLLPLGMVFSQILTMDDQLAEAEHLVSDGRADEISRQLTGERLGTHFERRFHVYKRTGEPCHRCANPVQEGQIAGRTLYWCPACQVRH</sequence>
<evidence type="ECO:0000259" key="17">
    <source>
        <dbReference type="PROSITE" id="PS51068"/>
    </source>
</evidence>
<keyword evidence="12" id="KW-0511">Multifunctional enzyme</keyword>
<dbReference type="GO" id="GO:0003684">
    <property type="term" value="F:damaged DNA binding"/>
    <property type="evidence" value="ECO:0007669"/>
    <property type="project" value="InterPro"/>
</dbReference>
<dbReference type="Gene3D" id="3.20.190.10">
    <property type="entry name" value="MutM-like, N-terminal"/>
    <property type="match status" value="1"/>
</dbReference>
<comment type="catalytic activity">
    <reaction evidence="14">
        <text>2'-deoxyribonucleotide-(2'-deoxyribose 5'-phosphate)-2'-deoxyribonucleotide-DNA = a 3'-end 2'-deoxyribonucleotide-(2,3-dehydro-2,3-deoxyribose 5'-phosphate)-DNA + a 5'-end 5'-phospho-2'-deoxyribonucleoside-DNA + H(+)</text>
        <dbReference type="Rhea" id="RHEA:66592"/>
        <dbReference type="Rhea" id="RHEA-COMP:13180"/>
        <dbReference type="Rhea" id="RHEA-COMP:16897"/>
        <dbReference type="Rhea" id="RHEA-COMP:17067"/>
        <dbReference type="ChEBI" id="CHEBI:15378"/>
        <dbReference type="ChEBI" id="CHEBI:136412"/>
        <dbReference type="ChEBI" id="CHEBI:157695"/>
        <dbReference type="ChEBI" id="CHEBI:167181"/>
        <dbReference type="EC" id="4.2.99.18"/>
    </reaction>
</comment>
<dbReference type="InterPro" id="IPR000214">
    <property type="entry name" value="Znf_DNA_glyclase/AP_lyase"/>
</dbReference>
<dbReference type="CDD" id="cd08970">
    <property type="entry name" value="AcNei1_N"/>
    <property type="match status" value="1"/>
</dbReference>
<dbReference type="GO" id="GO:0008270">
    <property type="term" value="F:zinc ion binding"/>
    <property type="evidence" value="ECO:0007669"/>
    <property type="project" value="UniProtKB-KW"/>
</dbReference>
<comment type="caution">
    <text evidence="18">The sequence shown here is derived from an EMBL/GenBank/DDBJ whole genome shotgun (WGS) entry which is preliminary data.</text>
</comment>
<comment type="similarity">
    <text evidence="2">Belongs to the FPG family.</text>
</comment>
<dbReference type="GO" id="GO:0140078">
    <property type="term" value="F:class I DNA-(apurinic or apyrimidinic site) endonuclease activity"/>
    <property type="evidence" value="ECO:0007669"/>
    <property type="project" value="UniProtKB-EC"/>
</dbReference>
<evidence type="ECO:0000256" key="2">
    <source>
        <dbReference type="ARBA" id="ARBA00009409"/>
    </source>
</evidence>
<evidence type="ECO:0000256" key="5">
    <source>
        <dbReference type="ARBA" id="ARBA00022763"/>
    </source>
</evidence>
<dbReference type="InterPro" id="IPR010979">
    <property type="entry name" value="Ribosomal_uS13-like_H2TH"/>
</dbReference>
<organism evidence="18 19">
    <name type="scientific">Intrasporangium oryzae NRRL B-24470</name>
    <dbReference type="NCBI Taxonomy" id="1386089"/>
    <lineage>
        <taxon>Bacteria</taxon>
        <taxon>Bacillati</taxon>
        <taxon>Actinomycetota</taxon>
        <taxon>Actinomycetes</taxon>
        <taxon>Micrococcales</taxon>
        <taxon>Intrasporangiaceae</taxon>
        <taxon>Intrasporangium</taxon>
    </lineage>
</organism>
<dbReference type="GO" id="GO:0006284">
    <property type="term" value="P:base-excision repair"/>
    <property type="evidence" value="ECO:0007669"/>
    <property type="project" value="InterPro"/>
</dbReference>
<reference evidence="18 19" key="1">
    <citation type="submission" date="2013-08" db="EMBL/GenBank/DDBJ databases">
        <title>Intrasporangium oryzae NRRL B-24470.</title>
        <authorList>
            <person name="Liu H."/>
            <person name="Wang G."/>
        </authorList>
    </citation>
    <scope>NUCLEOTIDE SEQUENCE [LARGE SCALE GENOMIC DNA]</scope>
    <source>
        <strain evidence="18 19">NRRL B-24470</strain>
    </source>
</reference>
<dbReference type="InterPro" id="IPR035937">
    <property type="entry name" value="FPG_N"/>
</dbReference>
<keyword evidence="11" id="KW-0456">Lyase</keyword>
<dbReference type="PROSITE" id="PS01242">
    <property type="entry name" value="ZF_FPG_1"/>
    <property type="match status" value="1"/>
</dbReference>
<keyword evidence="6 15" id="KW-0863">Zinc-finger</keyword>
<dbReference type="RefSeq" id="WP_034806973.1">
    <property type="nucleotide sequence ID" value="NZ_AWSA01000029.1"/>
</dbReference>
<dbReference type="SUPFAM" id="SSF46946">
    <property type="entry name" value="S13-like H2TH domain"/>
    <property type="match status" value="1"/>
</dbReference>
<evidence type="ECO:0000256" key="12">
    <source>
        <dbReference type="ARBA" id="ARBA00023268"/>
    </source>
</evidence>
<evidence type="ECO:0000256" key="10">
    <source>
        <dbReference type="ARBA" id="ARBA00023204"/>
    </source>
</evidence>
<protein>
    <recommendedName>
        <fullName evidence="3">DNA-(apurinic or apyrimidinic site) lyase</fullName>
        <ecNumber evidence="3">4.2.99.18</ecNumber>
    </recommendedName>
</protein>
<dbReference type="PROSITE" id="PS51068">
    <property type="entry name" value="FPG_CAT"/>
    <property type="match status" value="1"/>
</dbReference>
<dbReference type="Pfam" id="PF06827">
    <property type="entry name" value="zf-FPG_IleRS"/>
    <property type="match status" value="1"/>
</dbReference>
<dbReference type="SUPFAM" id="SSF57716">
    <property type="entry name" value="Glucocorticoid receptor-like (DNA-binding domain)"/>
    <property type="match status" value="1"/>
</dbReference>
<dbReference type="Pfam" id="PF01149">
    <property type="entry name" value="Fapy_DNA_glyco"/>
    <property type="match status" value="1"/>
</dbReference>
<dbReference type="InterPro" id="IPR010663">
    <property type="entry name" value="Znf_FPG/IleRS"/>
</dbReference>
<evidence type="ECO:0000256" key="1">
    <source>
        <dbReference type="ARBA" id="ARBA00001947"/>
    </source>
</evidence>
<keyword evidence="13" id="KW-0326">Glycosidase</keyword>
<evidence type="ECO:0000259" key="16">
    <source>
        <dbReference type="PROSITE" id="PS51066"/>
    </source>
</evidence>
<keyword evidence="5" id="KW-0227">DNA damage</keyword>
<dbReference type="GO" id="GO:0000703">
    <property type="term" value="F:oxidized pyrimidine nucleobase lesion DNA N-glycosylase activity"/>
    <property type="evidence" value="ECO:0007669"/>
    <property type="project" value="TreeGrafter"/>
</dbReference>
<dbReference type="PANTHER" id="PTHR42697">
    <property type="entry name" value="ENDONUCLEASE 8"/>
    <property type="match status" value="1"/>
</dbReference>
<accession>W9G4V9</accession>
<dbReference type="PROSITE" id="PS51066">
    <property type="entry name" value="ZF_FPG_2"/>
    <property type="match status" value="1"/>
</dbReference>
<dbReference type="PANTHER" id="PTHR42697:SF3">
    <property type="entry name" value="ENDONUCLEASE 8 1"/>
    <property type="match status" value="1"/>
</dbReference>
<dbReference type="PATRIC" id="fig|1386089.3.peg.2730"/>
<dbReference type="STRING" id="1386089.N865_11975"/>
<dbReference type="SUPFAM" id="SSF81624">
    <property type="entry name" value="N-terminal domain of MutM-like DNA repair proteins"/>
    <property type="match status" value="1"/>
</dbReference>